<accession>A0ACB9E1D3</accession>
<protein>
    <submittedName>
        <fullName evidence="1">Uncharacterized protein</fullName>
    </submittedName>
</protein>
<dbReference type="Proteomes" id="UP001055811">
    <property type="component" value="Linkage Group LG04"/>
</dbReference>
<name>A0ACB9E1D3_CICIN</name>
<reference evidence="1 2" key="2">
    <citation type="journal article" date="2022" name="Mol. Ecol. Resour.">
        <title>The genomes of chicory, endive, great burdock and yacon provide insights into Asteraceae paleo-polyploidization history and plant inulin production.</title>
        <authorList>
            <person name="Fan W."/>
            <person name="Wang S."/>
            <person name="Wang H."/>
            <person name="Wang A."/>
            <person name="Jiang F."/>
            <person name="Liu H."/>
            <person name="Zhao H."/>
            <person name="Xu D."/>
            <person name="Zhang Y."/>
        </authorList>
    </citation>
    <scope>NUCLEOTIDE SEQUENCE [LARGE SCALE GENOMIC DNA]</scope>
    <source>
        <strain evidence="2">cv. Punajuju</strain>
        <tissue evidence="1">Leaves</tissue>
    </source>
</reference>
<dbReference type="EMBL" id="CM042012">
    <property type="protein sequence ID" value="KAI3752640.1"/>
    <property type="molecule type" value="Genomic_DNA"/>
</dbReference>
<keyword evidence="2" id="KW-1185">Reference proteome</keyword>
<evidence type="ECO:0000313" key="1">
    <source>
        <dbReference type="EMBL" id="KAI3752640.1"/>
    </source>
</evidence>
<gene>
    <name evidence="1" type="ORF">L2E82_24675</name>
</gene>
<sequence>MRTNRATAGGADEDELRWQRTTSIFSTSIDGLSRGSVCFTSNFDRPRIENTVSIGKSVHHIQFPQNFTSRVNDQAFLRGLIENYGQNMKLERDIITVCAVCKDEIEVGLMAKQLPCTHRYHGDCILPWLGIQNTCPVCRHELLTDDSEYERRKAEIVGGGSRTKTSHVKLIYAEQQELLSSWNY</sequence>
<organism evidence="1 2">
    <name type="scientific">Cichorium intybus</name>
    <name type="common">Chicory</name>
    <dbReference type="NCBI Taxonomy" id="13427"/>
    <lineage>
        <taxon>Eukaryota</taxon>
        <taxon>Viridiplantae</taxon>
        <taxon>Streptophyta</taxon>
        <taxon>Embryophyta</taxon>
        <taxon>Tracheophyta</taxon>
        <taxon>Spermatophyta</taxon>
        <taxon>Magnoliopsida</taxon>
        <taxon>eudicotyledons</taxon>
        <taxon>Gunneridae</taxon>
        <taxon>Pentapetalae</taxon>
        <taxon>asterids</taxon>
        <taxon>campanulids</taxon>
        <taxon>Asterales</taxon>
        <taxon>Asteraceae</taxon>
        <taxon>Cichorioideae</taxon>
        <taxon>Cichorieae</taxon>
        <taxon>Cichoriinae</taxon>
        <taxon>Cichorium</taxon>
    </lineage>
</organism>
<proteinExistence type="predicted"/>
<reference evidence="2" key="1">
    <citation type="journal article" date="2022" name="Mol. Ecol. Resour.">
        <title>The genomes of chicory, endive, great burdock and yacon provide insights into Asteraceae palaeo-polyploidization history and plant inulin production.</title>
        <authorList>
            <person name="Fan W."/>
            <person name="Wang S."/>
            <person name="Wang H."/>
            <person name="Wang A."/>
            <person name="Jiang F."/>
            <person name="Liu H."/>
            <person name="Zhao H."/>
            <person name="Xu D."/>
            <person name="Zhang Y."/>
        </authorList>
    </citation>
    <scope>NUCLEOTIDE SEQUENCE [LARGE SCALE GENOMIC DNA]</scope>
    <source>
        <strain evidence="2">cv. Punajuju</strain>
    </source>
</reference>
<evidence type="ECO:0000313" key="2">
    <source>
        <dbReference type="Proteomes" id="UP001055811"/>
    </source>
</evidence>
<comment type="caution">
    <text evidence="1">The sequence shown here is derived from an EMBL/GenBank/DDBJ whole genome shotgun (WGS) entry which is preliminary data.</text>
</comment>